<dbReference type="Proteomes" id="UP000440224">
    <property type="component" value="Unassembled WGS sequence"/>
</dbReference>
<name>A0A6N7PHE1_9BACT</name>
<accession>A0A6N7PHE1</accession>
<comment type="caution">
    <text evidence="3">The sequence shown here is derived from an EMBL/GenBank/DDBJ whole genome shotgun (WGS) entry which is preliminary data.</text>
</comment>
<comment type="similarity">
    <text evidence="2">Belongs to the short-chain dehydrogenases/reductases (SDR) family.</text>
</comment>
<dbReference type="AlphaFoldDB" id="A0A6N7PHE1"/>
<sequence length="274" mass="29887">MPARGRKVLVTGATDGIGRATAKLLLERGGEVILHGRSSEKVRELALEFELLTGTRPRHVVSDLSSLASVAAMVRALAAELTEIDVLVNNAGVGAGAKGDAREVTGDGHEKRFAVNYLAPVALTELWLSLCQRPPRVIVNVASAGQEALDFDDLMTTMEYEGLRAYRRSKLALVMWTFDLAQKYPDIAINALHPGSMLDTKIVRETFGQPWGKPEDGARAIRLLIERSLSDQITGEYFDVERPARANAQAYDDRARAALRRATEALLAPVLATR</sequence>
<reference evidence="3 4" key="1">
    <citation type="submission" date="2019-10" db="EMBL/GenBank/DDBJ databases">
        <title>A soil myxobacterium in the family Polyangiaceae.</title>
        <authorList>
            <person name="Li Y."/>
            <person name="Wang J."/>
        </authorList>
    </citation>
    <scope>NUCLEOTIDE SEQUENCE [LARGE SCALE GENOMIC DNA]</scope>
    <source>
        <strain evidence="3 4">DSM 14734</strain>
    </source>
</reference>
<proteinExistence type="inferred from homology"/>
<dbReference type="InterPro" id="IPR036291">
    <property type="entry name" value="NAD(P)-bd_dom_sf"/>
</dbReference>
<dbReference type="InterPro" id="IPR002347">
    <property type="entry name" value="SDR_fam"/>
</dbReference>
<dbReference type="Gene3D" id="3.40.50.720">
    <property type="entry name" value="NAD(P)-binding Rossmann-like Domain"/>
    <property type="match status" value="1"/>
</dbReference>
<keyword evidence="1" id="KW-0560">Oxidoreductase</keyword>
<dbReference type="OrthoDB" id="109589at2"/>
<dbReference type="GO" id="GO:0016491">
    <property type="term" value="F:oxidoreductase activity"/>
    <property type="evidence" value="ECO:0007669"/>
    <property type="project" value="UniProtKB-KW"/>
</dbReference>
<evidence type="ECO:0000256" key="2">
    <source>
        <dbReference type="RuleBase" id="RU000363"/>
    </source>
</evidence>
<evidence type="ECO:0000313" key="3">
    <source>
        <dbReference type="EMBL" id="MRG91429.1"/>
    </source>
</evidence>
<evidence type="ECO:0000256" key="1">
    <source>
        <dbReference type="ARBA" id="ARBA00023002"/>
    </source>
</evidence>
<dbReference type="PANTHER" id="PTHR43157">
    <property type="entry name" value="PHOSPHATIDYLINOSITOL-GLYCAN BIOSYNTHESIS CLASS F PROTEIN-RELATED"/>
    <property type="match status" value="1"/>
</dbReference>
<dbReference type="PRINTS" id="PR00081">
    <property type="entry name" value="GDHRDH"/>
</dbReference>
<keyword evidence="4" id="KW-1185">Reference proteome</keyword>
<gene>
    <name evidence="3" type="ORF">GF068_05755</name>
</gene>
<dbReference type="Pfam" id="PF00106">
    <property type="entry name" value="adh_short"/>
    <property type="match status" value="1"/>
</dbReference>
<dbReference type="RefSeq" id="WP_153818219.1">
    <property type="nucleotide sequence ID" value="NZ_WJIE01000001.1"/>
</dbReference>
<evidence type="ECO:0000313" key="4">
    <source>
        <dbReference type="Proteomes" id="UP000440224"/>
    </source>
</evidence>
<protein>
    <submittedName>
        <fullName evidence="3">SDR family NAD(P)-dependent oxidoreductase</fullName>
    </submittedName>
</protein>
<organism evidence="3 4">
    <name type="scientific">Polyangium spumosum</name>
    <dbReference type="NCBI Taxonomy" id="889282"/>
    <lineage>
        <taxon>Bacteria</taxon>
        <taxon>Pseudomonadati</taxon>
        <taxon>Myxococcota</taxon>
        <taxon>Polyangia</taxon>
        <taxon>Polyangiales</taxon>
        <taxon>Polyangiaceae</taxon>
        <taxon>Polyangium</taxon>
    </lineage>
</organism>
<dbReference type="PRINTS" id="PR00080">
    <property type="entry name" value="SDRFAMILY"/>
</dbReference>
<dbReference type="SUPFAM" id="SSF51735">
    <property type="entry name" value="NAD(P)-binding Rossmann-fold domains"/>
    <property type="match status" value="1"/>
</dbReference>
<dbReference type="EMBL" id="WJIE01000001">
    <property type="protein sequence ID" value="MRG91429.1"/>
    <property type="molecule type" value="Genomic_DNA"/>
</dbReference>
<dbReference type="PANTHER" id="PTHR43157:SF31">
    <property type="entry name" value="PHOSPHATIDYLINOSITOL-GLYCAN BIOSYNTHESIS CLASS F PROTEIN"/>
    <property type="match status" value="1"/>
</dbReference>